<dbReference type="HOGENOM" id="CLU_731266_0_0_0"/>
<reference evidence="2 3" key="1">
    <citation type="submission" date="2006-02" db="EMBL/GenBank/DDBJ databases">
        <authorList>
            <person name="Amann R."/>
            <person name="Ferriera S."/>
            <person name="Johnson J."/>
            <person name="Kravitz S."/>
            <person name="Halpern A."/>
            <person name="Remington K."/>
            <person name="Beeson K."/>
            <person name="Tran B."/>
            <person name="Rogers Y.-H."/>
            <person name="Friedman R."/>
            <person name="Venter J.C."/>
        </authorList>
    </citation>
    <scope>NUCLEOTIDE SEQUENCE [LARGE SCALE GENOMIC DNA]</scope>
    <source>
        <strain evidence="2 3">DSM 3645</strain>
    </source>
</reference>
<name>A3ZTP0_9BACT</name>
<dbReference type="PROSITE" id="PS00409">
    <property type="entry name" value="PROKAR_NTER_METHYL"/>
    <property type="match status" value="1"/>
</dbReference>
<dbReference type="AlphaFoldDB" id="A3ZTP0"/>
<organism evidence="2 3">
    <name type="scientific">Blastopirellula marina DSM 3645</name>
    <dbReference type="NCBI Taxonomy" id="314230"/>
    <lineage>
        <taxon>Bacteria</taxon>
        <taxon>Pseudomonadati</taxon>
        <taxon>Planctomycetota</taxon>
        <taxon>Planctomycetia</taxon>
        <taxon>Pirellulales</taxon>
        <taxon>Pirellulaceae</taxon>
        <taxon>Blastopirellula</taxon>
    </lineage>
</organism>
<keyword evidence="1" id="KW-1133">Transmembrane helix</keyword>
<proteinExistence type="predicted"/>
<dbReference type="OrthoDB" id="253404at2"/>
<keyword evidence="1" id="KW-0812">Transmembrane</keyword>
<evidence type="ECO:0000313" key="2">
    <source>
        <dbReference type="EMBL" id="EAQ80000.1"/>
    </source>
</evidence>
<gene>
    <name evidence="2" type="ORF">DSM3645_05240</name>
</gene>
<dbReference type="Proteomes" id="UP000004358">
    <property type="component" value="Unassembled WGS sequence"/>
</dbReference>
<dbReference type="RefSeq" id="WP_002654644.1">
    <property type="nucleotide sequence ID" value="NZ_CH672377.1"/>
</dbReference>
<evidence type="ECO:0000313" key="3">
    <source>
        <dbReference type="Proteomes" id="UP000004358"/>
    </source>
</evidence>
<dbReference type="InterPro" id="IPR012902">
    <property type="entry name" value="N_methyl_site"/>
</dbReference>
<comment type="caution">
    <text evidence="2">The sequence shown here is derived from an EMBL/GenBank/DDBJ whole genome shotgun (WGS) entry which is preliminary data.</text>
</comment>
<evidence type="ECO:0000256" key="1">
    <source>
        <dbReference type="SAM" id="Phobius"/>
    </source>
</evidence>
<sequence>MQPTRNRPRGITLVEVLMSTMVVMLGILGLISLIPLGSHLAERGTRSDRVASIGRRVQREAKVYGMMNPDAWLDPLDPTPNDKSTIRISPSALPVRQAYLIDPMFFIDGATERQGFPYAATATPKMRRLSLGSYPDVSVITDAQQRLNIIGRRGERAFVSDDDYGVGTAGGYERPKDREDPLLQKFFTRGGTAIRRQSQGTYSWAIMLVPEFASVPVNTTSGGLTPPFSAATDASQLPTDQYTMSTIIFQNRQGDIPGSADIATSLNERVLGVDGASFISGGGASGEVEVSGTEAELDMRTGDWICLSTRITRTVSGDSYYWGDVFKWYRIIAMDEIDASGTPFRRLTISGPDWNATDPPTQAIYVEDVIGVYERKVRLETGSPWTP</sequence>
<keyword evidence="1" id="KW-0472">Membrane</keyword>
<dbReference type="STRING" id="314230.DSM3645_05240"/>
<dbReference type="EMBL" id="AANZ01000011">
    <property type="protein sequence ID" value="EAQ80000.1"/>
    <property type="molecule type" value="Genomic_DNA"/>
</dbReference>
<accession>A3ZTP0</accession>
<protein>
    <submittedName>
        <fullName evidence="2">Uncharacterized protein</fullName>
    </submittedName>
</protein>
<dbReference type="eggNOG" id="ENOG5033BQM">
    <property type="taxonomic scope" value="Bacteria"/>
</dbReference>
<feature type="transmembrane region" description="Helical" evidence="1">
    <location>
        <begin position="12"/>
        <end position="36"/>
    </location>
</feature>